<comment type="function">
    <text evidence="8">Reversible hydration of carbon dioxide.</text>
</comment>
<evidence type="ECO:0000256" key="4">
    <source>
        <dbReference type="ARBA" id="ARBA00023239"/>
    </source>
</evidence>
<dbReference type="GO" id="GO:0004089">
    <property type="term" value="F:carbonate dehydratase activity"/>
    <property type="evidence" value="ECO:0007669"/>
    <property type="project" value="UniProtKB-UniRule"/>
</dbReference>
<protein>
    <recommendedName>
        <fullName evidence="2 8">Carbonic anhydrase</fullName>
        <ecNumber evidence="2 8">4.2.1.1</ecNumber>
    </recommendedName>
    <alternativeName>
        <fullName evidence="8">Carbonate dehydratase</fullName>
    </alternativeName>
</protein>
<dbReference type="Proteomes" id="UP000619260">
    <property type="component" value="Unassembled WGS sequence"/>
</dbReference>
<evidence type="ECO:0000313" key="11">
    <source>
        <dbReference type="Proteomes" id="UP000619260"/>
    </source>
</evidence>
<comment type="similarity">
    <text evidence="1 8">Belongs to the beta-class carbonic anhydrase family.</text>
</comment>
<keyword evidence="3 7" id="KW-0862">Zinc</keyword>
<dbReference type="PANTHER" id="PTHR11002:SF79">
    <property type="entry name" value="CARBONIC ANHYDRASE 2"/>
    <property type="match status" value="1"/>
</dbReference>
<evidence type="ECO:0000256" key="8">
    <source>
        <dbReference type="RuleBase" id="RU003956"/>
    </source>
</evidence>
<comment type="cofactor">
    <cofactor evidence="7">
        <name>Zn(2+)</name>
        <dbReference type="ChEBI" id="CHEBI:29105"/>
    </cofactor>
    <text evidence="7">Binds 1 zinc ion per subunit.</text>
</comment>
<dbReference type="AlphaFoldDB" id="A0A8J3YK09"/>
<feature type="binding site" evidence="7">
    <location>
        <position position="93"/>
    </location>
    <ligand>
        <name>Zn(2+)</name>
        <dbReference type="ChEBI" id="CHEBI:29105"/>
    </ligand>
</feature>
<comment type="function">
    <text evidence="5">Catalyzes the reversible hydration of carbon dioxide to form bicarbonate.</text>
</comment>
<dbReference type="GO" id="GO:0015976">
    <property type="term" value="P:carbon utilization"/>
    <property type="evidence" value="ECO:0007669"/>
    <property type="project" value="InterPro"/>
</dbReference>
<reference evidence="10" key="1">
    <citation type="submission" date="2021-01" db="EMBL/GenBank/DDBJ databases">
        <title>Whole genome shotgun sequence of Virgisporangium aliadipatigenens NBRC 105644.</title>
        <authorList>
            <person name="Komaki H."/>
            <person name="Tamura T."/>
        </authorList>
    </citation>
    <scope>NUCLEOTIDE SEQUENCE</scope>
    <source>
        <strain evidence="10">NBRC 105644</strain>
    </source>
</reference>
<dbReference type="PROSITE" id="PS00705">
    <property type="entry name" value="PROK_CO2_ANHYDRASE_2"/>
    <property type="match status" value="1"/>
</dbReference>
<feature type="binding site" evidence="7">
    <location>
        <position position="149"/>
    </location>
    <ligand>
        <name>Zn(2+)</name>
        <dbReference type="ChEBI" id="CHEBI:29105"/>
    </ligand>
</feature>
<feature type="binding site" evidence="7">
    <location>
        <position position="95"/>
    </location>
    <ligand>
        <name>Zn(2+)</name>
        <dbReference type="ChEBI" id="CHEBI:29105"/>
    </ligand>
</feature>
<feature type="compositionally biased region" description="Pro residues" evidence="9">
    <location>
        <begin position="27"/>
        <end position="38"/>
    </location>
</feature>
<feature type="compositionally biased region" description="Low complexity" evidence="9">
    <location>
        <begin position="10"/>
        <end position="19"/>
    </location>
</feature>
<comment type="catalytic activity">
    <reaction evidence="6 8">
        <text>hydrogencarbonate + H(+) = CO2 + H2O</text>
        <dbReference type="Rhea" id="RHEA:10748"/>
        <dbReference type="ChEBI" id="CHEBI:15377"/>
        <dbReference type="ChEBI" id="CHEBI:15378"/>
        <dbReference type="ChEBI" id="CHEBI:16526"/>
        <dbReference type="ChEBI" id="CHEBI:17544"/>
        <dbReference type="EC" id="4.2.1.1"/>
    </reaction>
</comment>
<feature type="binding site" evidence="7">
    <location>
        <position position="146"/>
    </location>
    <ligand>
        <name>Zn(2+)</name>
        <dbReference type="ChEBI" id="CHEBI:29105"/>
    </ligand>
</feature>
<comment type="caution">
    <text evidence="10">The sequence shown here is derived from an EMBL/GenBank/DDBJ whole genome shotgun (WGS) entry which is preliminary data.</text>
</comment>
<gene>
    <name evidence="10" type="ORF">Val02_23110</name>
</gene>
<dbReference type="GO" id="GO:0008270">
    <property type="term" value="F:zinc ion binding"/>
    <property type="evidence" value="ECO:0007669"/>
    <property type="project" value="UniProtKB-UniRule"/>
</dbReference>
<feature type="region of interest" description="Disordered" evidence="9">
    <location>
        <begin position="1"/>
        <end position="43"/>
    </location>
</feature>
<dbReference type="SMART" id="SM00947">
    <property type="entry name" value="Pro_CA"/>
    <property type="match status" value="1"/>
</dbReference>
<dbReference type="InterPro" id="IPR015892">
    <property type="entry name" value="Carbonic_anhydrase_CS"/>
</dbReference>
<dbReference type="InterPro" id="IPR036874">
    <property type="entry name" value="Carbonic_anhydrase_sf"/>
</dbReference>
<dbReference type="PANTHER" id="PTHR11002">
    <property type="entry name" value="CARBONIC ANHYDRASE"/>
    <property type="match status" value="1"/>
</dbReference>
<dbReference type="PROSITE" id="PS00704">
    <property type="entry name" value="PROK_CO2_ANHYDRASE_1"/>
    <property type="match status" value="1"/>
</dbReference>
<evidence type="ECO:0000256" key="5">
    <source>
        <dbReference type="ARBA" id="ARBA00024993"/>
    </source>
</evidence>
<dbReference type="Gene3D" id="3.40.1050.10">
    <property type="entry name" value="Carbonic anhydrase"/>
    <property type="match status" value="1"/>
</dbReference>
<evidence type="ECO:0000256" key="1">
    <source>
        <dbReference type="ARBA" id="ARBA00006217"/>
    </source>
</evidence>
<keyword evidence="4 8" id="KW-0456">Lyase</keyword>
<proteinExistence type="inferred from homology"/>
<dbReference type="EMBL" id="BOPF01000007">
    <property type="protein sequence ID" value="GIJ45425.1"/>
    <property type="molecule type" value="Genomic_DNA"/>
</dbReference>
<evidence type="ECO:0000313" key="10">
    <source>
        <dbReference type="EMBL" id="GIJ45425.1"/>
    </source>
</evidence>
<dbReference type="RefSeq" id="WP_239152730.1">
    <property type="nucleotide sequence ID" value="NZ_BOPF01000007.1"/>
</dbReference>
<dbReference type="SUPFAM" id="SSF53056">
    <property type="entry name" value="beta-carbonic anhydrase, cab"/>
    <property type="match status" value="1"/>
</dbReference>
<evidence type="ECO:0000256" key="9">
    <source>
        <dbReference type="SAM" id="MobiDB-lite"/>
    </source>
</evidence>
<accession>A0A8J3YK09</accession>
<dbReference type="EC" id="4.2.1.1" evidence="2 8"/>
<dbReference type="InterPro" id="IPR001765">
    <property type="entry name" value="Carbonic_anhydrase"/>
</dbReference>
<keyword evidence="7" id="KW-0479">Metal-binding</keyword>
<name>A0A8J3YK09_9ACTN</name>
<evidence type="ECO:0000256" key="3">
    <source>
        <dbReference type="ARBA" id="ARBA00022833"/>
    </source>
</evidence>
<evidence type="ECO:0000256" key="7">
    <source>
        <dbReference type="PIRSR" id="PIRSR601765-1"/>
    </source>
</evidence>
<evidence type="ECO:0000256" key="6">
    <source>
        <dbReference type="ARBA" id="ARBA00048348"/>
    </source>
</evidence>
<organism evidence="10 11">
    <name type="scientific">Virgisporangium aliadipatigenens</name>
    <dbReference type="NCBI Taxonomy" id="741659"/>
    <lineage>
        <taxon>Bacteria</taxon>
        <taxon>Bacillati</taxon>
        <taxon>Actinomycetota</taxon>
        <taxon>Actinomycetes</taxon>
        <taxon>Micromonosporales</taxon>
        <taxon>Micromonosporaceae</taxon>
        <taxon>Virgisporangium</taxon>
    </lineage>
</organism>
<sequence>MAPEPPAPAAVPSSTAVPVRETMPVSGPRPAPASPLTPLPAAGSPSVAQGALARLLAGNERFAAGASVHPHQDAARRNAVAGEQAPFAAVVGCSDSRLPAELIFDCGLGDLFVVRTAGHTIGRETLGSVEYAVTVLRVPLVLVLGHHACGAVRAACDLVAAGTPISRNLRAVVDAIVPHARAAAEVDDVVELHVAATVRRLSAAVAGERCAFHGMVYDLRTGRVASAIDTVRKGLLTL</sequence>
<keyword evidence="11" id="KW-1185">Reference proteome</keyword>
<dbReference type="Pfam" id="PF00484">
    <property type="entry name" value="Pro_CA"/>
    <property type="match status" value="1"/>
</dbReference>
<evidence type="ECO:0000256" key="2">
    <source>
        <dbReference type="ARBA" id="ARBA00012925"/>
    </source>
</evidence>